<protein>
    <submittedName>
        <fullName evidence="1">Uncharacterized protein</fullName>
    </submittedName>
</protein>
<gene>
    <name evidence="1" type="ORF">PACLA_8A067686</name>
</gene>
<sequence length="140" mass="16107">MNNQTISRVSSTNLNWNKHCDIICSKANSTVDLLRRILGECSAAGKSRAYTSLVRPQLEYASTVWNPYTLRNINKIEMVQRRAAGFVFNNHSSASRAFPMIDHLGWDNFQQRRLLHQATMFYKIHLKALLESVFLMTCVL</sequence>
<accession>A0A7D9E5Z6</accession>
<reference evidence="1" key="1">
    <citation type="submission" date="2020-04" db="EMBL/GenBank/DDBJ databases">
        <authorList>
            <person name="Alioto T."/>
            <person name="Alioto T."/>
            <person name="Gomez Garrido J."/>
        </authorList>
    </citation>
    <scope>NUCLEOTIDE SEQUENCE</scope>
    <source>
        <strain evidence="1">A484AB</strain>
    </source>
</reference>
<dbReference type="AlphaFoldDB" id="A0A7D9E5Z6"/>
<evidence type="ECO:0000313" key="1">
    <source>
        <dbReference type="EMBL" id="CAB4002572.1"/>
    </source>
</evidence>
<evidence type="ECO:0000313" key="2">
    <source>
        <dbReference type="Proteomes" id="UP001152795"/>
    </source>
</evidence>
<comment type="caution">
    <text evidence="1">The sequence shown here is derived from an EMBL/GenBank/DDBJ whole genome shotgun (WGS) entry which is preliminary data.</text>
</comment>
<dbReference type="Proteomes" id="UP001152795">
    <property type="component" value="Unassembled WGS sequence"/>
</dbReference>
<proteinExistence type="predicted"/>
<dbReference type="OrthoDB" id="9200451at2759"/>
<name>A0A7D9E5Z6_PARCT</name>
<keyword evidence="2" id="KW-1185">Reference proteome</keyword>
<dbReference type="EMBL" id="CACRXK020004390">
    <property type="protein sequence ID" value="CAB4002572.1"/>
    <property type="molecule type" value="Genomic_DNA"/>
</dbReference>
<organism evidence="1 2">
    <name type="scientific">Paramuricea clavata</name>
    <name type="common">Red gorgonian</name>
    <name type="synonym">Violescent sea-whip</name>
    <dbReference type="NCBI Taxonomy" id="317549"/>
    <lineage>
        <taxon>Eukaryota</taxon>
        <taxon>Metazoa</taxon>
        <taxon>Cnidaria</taxon>
        <taxon>Anthozoa</taxon>
        <taxon>Octocorallia</taxon>
        <taxon>Malacalcyonacea</taxon>
        <taxon>Plexauridae</taxon>
        <taxon>Paramuricea</taxon>
    </lineage>
</organism>